<protein>
    <submittedName>
        <fullName evidence="3">Uncharacterized protein</fullName>
    </submittedName>
</protein>
<dbReference type="GeneID" id="39851385"/>
<dbReference type="Proteomes" id="UP000296822">
    <property type="component" value="Chromosome"/>
</dbReference>
<proteinExistence type="predicted"/>
<dbReference type="KEGG" id="nbg:DV706_08980"/>
<gene>
    <name evidence="3" type="ORF">DV706_08980</name>
</gene>
<organism evidence="3 4">
    <name type="scientific">Natronorubrum bangense</name>
    <dbReference type="NCBI Taxonomy" id="61858"/>
    <lineage>
        <taxon>Archaea</taxon>
        <taxon>Methanobacteriati</taxon>
        <taxon>Methanobacteriota</taxon>
        <taxon>Stenosarchaea group</taxon>
        <taxon>Halobacteria</taxon>
        <taxon>Halobacteriales</taxon>
        <taxon>Natrialbaceae</taxon>
        <taxon>Natronorubrum</taxon>
    </lineage>
</organism>
<dbReference type="AlphaFoldDB" id="A0A4D6HKX2"/>
<name>A0A4D6HKX2_9EURY</name>
<evidence type="ECO:0000313" key="3">
    <source>
        <dbReference type="EMBL" id="QCC54589.1"/>
    </source>
</evidence>
<sequence length="207" mass="21509">MCATFTDDDVGKLVERADGKVIGTVASLDTATVRVEPAPDVVDAIKARFGWEEIGGPFILHETDVREISETRVHLADGFSRANAPTPTADESADHADAEGDDEAAPETDPEDPNRTNGGTGSVANSAADSSGVGPFNSRFQIGAAVVSGLSFLFALVFAWTGYQEMALLAVGPELNIVAGMAGLMLAGFVGVVALVAAFYMEPGFDQ</sequence>
<dbReference type="EMBL" id="CP031305">
    <property type="protein sequence ID" value="QCC54589.1"/>
    <property type="molecule type" value="Genomic_DNA"/>
</dbReference>
<evidence type="ECO:0000313" key="4">
    <source>
        <dbReference type="Proteomes" id="UP000296822"/>
    </source>
</evidence>
<feature type="transmembrane region" description="Helical" evidence="2">
    <location>
        <begin position="142"/>
        <end position="163"/>
    </location>
</feature>
<feature type="compositionally biased region" description="Acidic residues" evidence="1">
    <location>
        <begin position="99"/>
        <end position="111"/>
    </location>
</feature>
<keyword evidence="2" id="KW-0812">Transmembrane</keyword>
<evidence type="ECO:0000256" key="1">
    <source>
        <dbReference type="SAM" id="MobiDB-lite"/>
    </source>
</evidence>
<evidence type="ECO:0000256" key="2">
    <source>
        <dbReference type="SAM" id="Phobius"/>
    </source>
</evidence>
<keyword evidence="2" id="KW-1133">Transmembrane helix</keyword>
<keyword evidence="2" id="KW-0472">Membrane</keyword>
<accession>A0A4D6HKX2</accession>
<reference evidence="3 4" key="1">
    <citation type="journal article" date="2019" name="Nat. Commun.">
        <title>A new type of DNA phosphorothioation-based antiviral system in archaea.</title>
        <authorList>
            <person name="Xiong L."/>
            <person name="Liu S."/>
            <person name="Chen S."/>
            <person name="Xiao Y."/>
            <person name="Zhu B."/>
            <person name="Gao Y."/>
            <person name="Zhang Y."/>
            <person name="Chen B."/>
            <person name="Luo J."/>
            <person name="Deng Z."/>
            <person name="Chen X."/>
            <person name="Wang L."/>
            <person name="Chen S."/>
        </authorList>
    </citation>
    <scope>NUCLEOTIDE SEQUENCE [LARGE SCALE GENOMIC DNA]</scope>
    <source>
        <strain evidence="3 4">JCM 10635</strain>
    </source>
</reference>
<feature type="region of interest" description="Disordered" evidence="1">
    <location>
        <begin position="78"/>
        <end position="128"/>
    </location>
</feature>
<feature type="transmembrane region" description="Helical" evidence="2">
    <location>
        <begin position="175"/>
        <end position="201"/>
    </location>
</feature>
<dbReference type="RefSeq" id="WP_006064972.1">
    <property type="nucleotide sequence ID" value="NZ_CP031305.1"/>
</dbReference>